<dbReference type="Pfam" id="PF08818">
    <property type="entry name" value="DUF1801"/>
    <property type="match status" value="1"/>
</dbReference>
<feature type="domain" description="YdhG-like" evidence="1">
    <location>
        <begin position="20"/>
        <end position="115"/>
    </location>
</feature>
<comment type="caution">
    <text evidence="2">The sequence shown here is derived from an EMBL/GenBank/DDBJ whole genome shotgun (WGS) entry which is preliminary data.</text>
</comment>
<sequence>MVQSKSKTVDAYLNEVPAERKAGLSKLRELCLSSLKGFQEGMAYGMPSYSRNGEVEVAFASQKNYISLYILKQVVMNAHKEKLAGQGISFGKGCIRYTRTERMDFELVENMLRDAERSDGEIC</sequence>
<evidence type="ECO:0000313" key="2">
    <source>
        <dbReference type="EMBL" id="MBC8334653.1"/>
    </source>
</evidence>
<reference evidence="2 3" key="1">
    <citation type="submission" date="2020-08" db="EMBL/GenBank/DDBJ databases">
        <title>Bridging the membrane lipid divide: bacteria of the FCB group superphylum have the potential to synthesize archaeal ether lipids.</title>
        <authorList>
            <person name="Villanueva L."/>
            <person name="Von Meijenfeldt F.A.B."/>
            <person name="Westbye A.B."/>
            <person name="Yadav S."/>
            <person name="Hopmans E.C."/>
            <person name="Dutilh B.E."/>
            <person name="Sinninghe Damste J.S."/>
        </authorList>
    </citation>
    <scope>NUCLEOTIDE SEQUENCE [LARGE SCALE GENOMIC DNA]</scope>
    <source>
        <strain evidence="2">NIOZ-UU36</strain>
    </source>
</reference>
<dbReference type="SUPFAM" id="SSF159888">
    <property type="entry name" value="YdhG-like"/>
    <property type="match status" value="1"/>
</dbReference>
<organism evidence="2 3">
    <name type="scientific">Candidatus Desulfolinea nitratireducens</name>
    <dbReference type="NCBI Taxonomy" id="2841698"/>
    <lineage>
        <taxon>Bacteria</taxon>
        <taxon>Bacillati</taxon>
        <taxon>Chloroflexota</taxon>
        <taxon>Anaerolineae</taxon>
        <taxon>Anaerolineales</taxon>
        <taxon>Anaerolineales incertae sedis</taxon>
        <taxon>Candidatus Desulfolinea</taxon>
    </lineage>
</organism>
<evidence type="ECO:0000259" key="1">
    <source>
        <dbReference type="Pfam" id="PF08818"/>
    </source>
</evidence>
<proteinExistence type="predicted"/>
<gene>
    <name evidence="2" type="ORF">H8E29_05265</name>
</gene>
<protein>
    <submittedName>
        <fullName evidence="2">DUF1801 domain-containing protein</fullName>
    </submittedName>
</protein>
<dbReference type="EMBL" id="JACNJN010000074">
    <property type="protein sequence ID" value="MBC8334653.1"/>
    <property type="molecule type" value="Genomic_DNA"/>
</dbReference>
<dbReference type="InterPro" id="IPR014922">
    <property type="entry name" value="YdhG-like"/>
</dbReference>
<accession>A0A8J6NJD5</accession>
<dbReference type="AlphaFoldDB" id="A0A8J6NJD5"/>
<dbReference type="Proteomes" id="UP000614469">
    <property type="component" value="Unassembled WGS sequence"/>
</dbReference>
<dbReference type="Gene3D" id="3.90.1150.200">
    <property type="match status" value="1"/>
</dbReference>
<evidence type="ECO:0000313" key="3">
    <source>
        <dbReference type="Proteomes" id="UP000614469"/>
    </source>
</evidence>
<name>A0A8J6NJD5_9CHLR</name>